<dbReference type="STRING" id="252740.A0A423W8I6"/>
<dbReference type="PANTHER" id="PTHR34997">
    <property type="entry name" value="AM15"/>
    <property type="match status" value="1"/>
</dbReference>
<evidence type="ECO:0000256" key="6">
    <source>
        <dbReference type="SAM" id="SignalP"/>
    </source>
</evidence>
<dbReference type="EMBL" id="LJZO01000010">
    <property type="protein sequence ID" value="ROV99662.1"/>
    <property type="molecule type" value="Genomic_DNA"/>
</dbReference>
<dbReference type="InterPro" id="IPR018392">
    <property type="entry name" value="LysM"/>
</dbReference>
<evidence type="ECO:0000256" key="4">
    <source>
        <dbReference type="ARBA" id="ARBA00044955"/>
    </source>
</evidence>
<comment type="similarity">
    <text evidence="4">Belongs to the secreted LysM effector family.</text>
</comment>
<dbReference type="InterPro" id="IPR052210">
    <property type="entry name" value="LysM1-like"/>
</dbReference>
<sequence>MLLSVFFIADILSSSVSGSLVPFRVPSYGSRGLRVRQDSTAQTQLFNLTGLDAGLSSACLEAMQTPVSCSSESMELLLSSQGQAGGNGAAPVVLTADDLTDLCTTSCTESLATMHDAVASACSSAVLAAPTSNSTVYLPGTDAQESIFGGDNATSYQLSLALDLVILRYNLGCMKDTIATDVSWCLLRFDQALTQECDTCELGAYRVQMEEAPGEYDEELAAQYTARVSSCGVSLTPLATPTSTGGGYATSPTATAASVACAEGTMVAVSADETCDGFARRNGVSTAQLLTLNGLTAGCVGFPGNRSELCVQGACNTYTVQANDTCTSVIAAAGISAVQFLSWNPMLGSRGCNADLARQVGHVVCIGNPLPYATPSEATGGISTSTSTTTAAPSAMDPYEDLTSIWTHDPLPTSASTTTATGATPWQTPSYSLAPGSLFDCYFMYDNALANFSCTAIAARYGVSEEMWVSWNPSVQKEGNGTQDGGTIWTQFQGPDCYLDAGRRYCGLLWNPLLASAQNDSDARPYADKPADATAGATDKCYIWDKTPAESMDNLCQLFLDSEGITIAQLYAWNPAVGTDCQNLWLDTSYCVSADDPADDTTTTTSQVATPTTMPPPTTTTGITPPAATQSGIAANCNKYAIPVDGDGCWDFATRNGITLDQLYAWNFVLNNNCENFWGQTAYCVGVSS</sequence>
<dbReference type="PANTHER" id="PTHR34997:SF2">
    <property type="entry name" value="LYSM DOMAIN-CONTAINING PROTEIN-RELATED"/>
    <property type="match status" value="1"/>
</dbReference>
<comment type="caution">
    <text evidence="8">The sequence shown here is derived from an EMBL/GenBank/DDBJ whole genome shotgun (WGS) entry which is preliminary data.</text>
</comment>
<keyword evidence="2 6" id="KW-0732">Signal</keyword>
<feature type="domain" description="LysM" evidence="7">
    <location>
        <begin position="639"/>
        <end position="685"/>
    </location>
</feature>
<keyword evidence="1" id="KW-0147">Chitin-binding</keyword>
<dbReference type="OrthoDB" id="5985073at2759"/>
<dbReference type="Pfam" id="PF01476">
    <property type="entry name" value="LysM"/>
    <property type="match status" value="3"/>
</dbReference>
<dbReference type="GO" id="GO:0008061">
    <property type="term" value="F:chitin binding"/>
    <property type="evidence" value="ECO:0007669"/>
    <property type="project" value="UniProtKB-KW"/>
</dbReference>
<reference evidence="8 9" key="1">
    <citation type="submission" date="2015-09" db="EMBL/GenBank/DDBJ databases">
        <title>Host preference determinants of Valsa canker pathogens revealed by comparative genomics.</title>
        <authorList>
            <person name="Yin Z."/>
            <person name="Huang L."/>
        </authorList>
    </citation>
    <scope>NUCLEOTIDE SEQUENCE [LARGE SCALE GENOMIC DNA]</scope>
    <source>
        <strain evidence="8 9">YSFL</strain>
    </source>
</reference>
<dbReference type="InterPro" id="IPR036779">
    <property type="entry name" value="LysM_dom_sf"/>
</dbReference>
<evidence type="ECO:0000259" key="7">
    <source>
        <dbReference type="PROSITE" id="PS51782"/>
    </source>
</evidence>
<protein>
    <recommendedName>
        <fullName evidence="7">LysM domain-containing protein</fullName>
    </recommendedName>
</protein>
<evidence type="ECO:0000256" key="5">
    <source>
        <dbReference type="SAM" id="MobiDB-lite"/>
    </source>
</evidence>
<feature type="signal peptide" evidence="6">
    <location>
        <begin position="1"/>
        <end position="18"/>
    </location>
</feature>
<feature type="domain" description="LysM" evidence="7">
    <location>
        <begin position="316"/>
        <end position="366"/>
    </location>
</feature>
<gene>
    <name evidence="8" type="ORF">VSDG_03080</name>
</gene>
<dbReference type="PROSITE" id="PS51782">
    <property type="entry name" value="LYSM"/>
    <property type="match status" value="3"/>
</dbReference>
<dbReference type="Proteomes" id="UP000284375">
    <property type="component" value="Unassembled WGS sequence"/>
</dbReference>
<organism evidence="8 9">
    <name type="scientific">Cytospora chrysosperma</name>
    <name type="common">Cytospora canker fungus</name>
    <name type="synonym">Sphaeria chrysosperma</name>
    <dbReference type="NCBI Taxonomy" id="252740"/>
    <lineage>
        <taxon>Eukaryota</taxon>
        <taxon>Fungi</taxon>
        <taxon>Dikarya</taxon>
        <taxon>Ascomycota</taxon>
        <taxon>Pezizomycotina</taxon>
        <taxon>Sordariomycetes</taxon>
        <taxon>Sordariomycetidae</taxon>
        <taxon>Diaporthales</taxon>
        <taxon>Cytosporaceae</taxon>
        <taxon>Cytospora</taxon>
    </lineage>
</organism>
<dbReference type="CDD" id="cd00118">
    <property type="entry name" value="LysM"/>
    <property type="match status" value="3"/>
</dbReference>
<evidence type="ECO:0000313" key="9">
    <source>
        <dbReference type="Proteomes" id="UP000284375"/>
    </source>
</evidence>
<accession>A0A423W8I6</accession>
<evidence type="ECO:0000313" key="8">
    <source>
        <dbReference type="EMBL" id="ROV99662.1"/>
    </source>
</evidence>
<keyword evidence="9" id="KW-1185">Reference proteome</keyword>
<keyword evidence="3" id="KW-0843">Virulence</keyword>
<dbReference type="Gene3D" id="3.10.350.10">
    <property type="entry name" value="LysM domain"/>
    <property type="match status" value="3"/>
</dbReference>
<feature type="compositionally biased region" description="Low complexity" evidence="5">
    <location>
        <begin position="598"/>
        <end position="612"/>
    </location>
</feature>
<dbReference type="AlphaFoldDB" id="A0A423W8I6"/>
<feature type="domain" description="LysM" evidence="7">
    <location>
        <begin position="545"/>
        <end position="592"/>
    </location>
</feature>
<evidence type="ECO:0000256" key="1">
    <source>
        <dbReference type="ARBA" id="ARBA00022669"/>
    </source>
</evidence>
<name>A0A423W8I6_CYTCH</name>
<proteinExistence type="inferred from homology"/>
<feature type="region of interest" description="Disordered" evidence="5">
    <location>
        <begin position="598"/>
        <end position="618"/>
    </location>
</feature>
<feature type="chain" id="PRO_5019094753" description="LysM domain-containing protein" evidence="6">
    <location>
        <begin position="19"/>
        <end position="689"/>
    </location>
</feature>
<evidence type="ECO:0000256" key="2">
    <source>
        <dbReference type="ARBA" id="ARBA00022729"/>
    </source>
</evidence>
<evidence type="ECO:0000256" key="3">
    <source>
        <dbReference type="ARBA" id="ARBA00023026"/>
    </source>
</evidence>